<feature type="compositionally biased region" description="Basic and acidic residues" evidence="3">
    <location>
        <begin position="257"/>
        <end position="271"/>
    </location>
</feature>
<feature type="coiled-coil region" evidence="2">
    <location>
        <begin position="60"/>
        <end position="96"/>
    </location>
</feature>
<dbReference type="GO" id="GO:0030686">
    <property type="term" value="C:90S preribosome"/>
    <property type="evidence" value="ECO:0007669"/>
    <property type="project" value="TreeGrafter"/>
</dbReference>
<dbReference type="InterPro" id="IPR015158">
    <property type="entry name" value="Bud22_dom"/>
</dbReference>
<dbReference type="FunCoup" id="G4TI63">
    <property type="interactions" value="79"/>
</dbReference>
<keyword evidence="6" id="KW-1185">Reference proteome</keyword>
<dbReference type="AlphaFoldDB" id="G4TI63"/>
<comment type="caution">
    <text evidence="5">The sequence shown here is derived from an EMBL/GenBank/DDBJ whole genome shotgun (WGS) entry which is preliminary data.</text>
</comment>
<dbReference type="Pfam" id="PF09073">
    <property type="entry name" value="BUD22"/>
    <property type="match status" value="1"/>
</dbReference>
<feature type="compositionally biased region" description="Basic and acidic residues" evidence="3">
    <location>
        <begin position="340"/>
        <end position="352"/>
    </location>
</feature>
<feature type="compositionally biased region" description="Acidic residues" evidence="3">
    <location>
        <begin position="235"/>
        <end position="256"/>
    </location>
</feature>
<proteinExistence type="predicted"/>
<evidence type="ECO:0000313" key="5">
    <source>
        <dbReference type="EMBL" id="CCA71000.1"/>
    </source>
</evidence>
<dbReference type="OMA" id="ALWEKKF"/>
<dbReference type="PANTHER" id="PTHR23325:SF1">
    <property type="entry name" value="SERUM RESPONSE FACTOR-BINDING PROTEIN 1"/>
    <property type="match status" value="1"/>
</dbReference>
<evidence type="ECO:0000256" key="2">
    <source>
        <dbReference type="SAM" id="Coils"/>
    </source>
</evidence>
<reference evidence="5 6" key="1">
    <citation type="journal article" date="2011" name="PLoS Pathog.">
        <title>Endophytic Life Strategies Decoded by Genome and Transcriptome Analyses of the Mutualistic Root Symbiont Piriformospora indica.</title>
        <authorList>
            <person name="Zuccaro A."/>
            <person name="Lahrmann U."/>
            <person name="Guldener U."/>
            <person name="Langen G."/>
            <person name="Pfiffi S."/>
            <person name="Biedenkopf D."/>
            <person name="Wong P."/>
            <person name="Samans B."/>
            <person name="Grimm C."/>
            <person name="Basiewicz M."/>
            <person name="Murat C."/>
            <person name="Martin F."/>
            <person name="Kogel K.H."/>
        </authorList>
    </citation>
    <scope>NUCLEOTIDE SEQUENCE [LARGE SCALE GENOMIC DNA]</scope>
    <source>
        <strain evidence="5 6">DSM 11827</strain>
    </source>
</reference>
<feature type="region of interest" description="Disordered" evidence="3">
    <location>
        <begin position="1"/>
        <end position="26"/>
    </location>
</feature>
<dbReference type="PANTHER" id="PTHR23325">
    <property type="entry name" value="SERUM RESPONSE FACTOR-BINDING"/>
    <property type="match status" value="1"/>
</dbReference>
<protein>
    <recommendedName>
        <fullName evidence="4">Bud22 domain-containing protein</fullName>
    </recommendedName>
</protein>
<dbReference type="EMBL" id="CAFZ01000102">
    <property type="protein sequence ID" value="CCA71000.1"/>
    <property type="molecule type" value="Genomic_DNA"/>
</dbReference>
<dbReference type="HOGENOM" id="CLU_029647_1_0_1"/>
<sequence>MATKQLGHEKRKRVPGMDAESPAKRRKIIKTPMPTPEEKFAGKLHHATKEIKKAGKTARMREIQRLVRKIKDTRAKTEQKQELTILEQQLEDLKARILTKLTIDCEMVASSMLLRRLSKDAALQNESCVQILEKELEDVASWDAKHHSKPQSSSKALSENRLRSSKFLAGQVSSVVASLVSVLQPSESREKQVVTSGPVENVDMAEQDEWSSGSIDDDHTRPIVGNLHRSKIPDDSSEAESDAESEAEDTQSESEEILDRDLSQDQDDLKSEPLTGQSSFLPSLAVGYISGDSEASDMEQGKNGKKSKGGIDIAPRKNRRGQRARMAIWEKKYGKNANHLKREREAQKDGSMPRKGSLKPPFLAWKGPKRTRSDQPSTTPQRHPRPATDTPSRRKAQKTDAVIHPSWEAARKKKLQPMVLPPMGKKIVF</sequence>
<dbReference type="InParanoid" id="G4TI63"/>
<gene>
    <name evidence="5" type="ORF">PIIN_04933</name>
</gene>
<feature type="region of interest" description="Disordered" evidence="3">
    <location>
        <begin position="187"/>
        <end position="409"/>
    </location>
</feature>
<organism evidence="5 6">
    <name type="scientific">Serendipita indica (strain DSM 11827)</name>
    <name type="common">Root endophyte fungus</name>
    <name type="synonym">Piriformospora indica</name>
    <dbReference type="NCBI Taxonomy" id="1109443"/>
    <lineage>
        <taxon>Eukaryota</taxon>
        <taxon>Fungi</taxon>
        <taxon>Dikarya</taxon>
        <taxon>Basidiomycota</taxon>
        <taxon>Agaricomycotina</taxon>
        <taxon>Agaricomycetes</taxon>
        <taxon>Sebacinales</taxon>
        <taxon>Serendipitaceae</taxon>
        <taxon>Serendipita</taxon>
    </lineage>
</organism>
<dbReference type="InterPro" id="IPR037393">
    <property type="entry name" value="Bud22/SRFB1"/>
</dbReference>
<keyword evidence="1 2" id="KW-0175">Coiled coil</keyword>
<dbReference type="GO" id="GO:0005634">
    <property type="term" value="C:nucleus"/>
    <property type="evidence" value="ECO:0007669"/>
    <property type="project" value="TreeGrafter"/>
</dbReference>
<evidence type="ECO:0000256" key="1">
    <source>
        <dbReference type="ARBA" id="ARBA00023054"/>
    </source>
</evidence>
<evidence type="ECO:0000313" key="6">
    <source>
        <dbReference type="Proteomes" id="UP000007148"/>
    </source>
</evidence>
<dbReference type="GO" id="GO:0030490">
    <property type="term" value="P:maturation of SSU-rRNA"/>
    <property type="evidence" value="ECO:0007669"/>
    <property type="project" value="TreeGrafter"/>
</dbReference>
<accession>G4TI63</accession>
<name>G4TI63_SERID</name>
<dbReference type="Proteomes" id="UP000007148">
    <property type="component" value="Unassembled WGS sequence"/>
</dbReference>
<feature type="domain" description="Bud22" evidence="4">
    <location>
        <begin position="44"/>
        <end position="429"/>
    </location>
</feature>
<dbReference type="OrthoDB" id="3364872at2759"/>
<dbReference type="eggNOG" id="ENOG502S6Z4">
    <property type="taxonomic scope" value="Eukaryota"/>
</dbReference>
<evidence type="ECO:0000259" key="4">
    <source>
        <dbReference type="Pfam" id="PF09073"/>
    </source>
</evidence>
<evidence type="ECO:0000256" key="3">
    <source>
        <dbReference type="SAM" id="MobiDB-lite"/>
    </source>
</evidence>
<dbReference type="STRING" id="1109443.G4TI63"/>